<protein>
    <submittedName>
        <fullName evidence="1">Uncharacterized protein</fullName>
    </submittedName>
</protein>
<sequence>MGGSRVSEVMGDQRCQGFVPETKLDVPFPGPKLAFGK</sequence>
<name>A0A0A9FZ07_ARUDO</name>
<proteinExistence type="predicted"/>
<accession>A0A0A9FZ07</accession>
<evidence type="ECO:0000313" key="1">
    <source>
        <dbReference type="EMBL" id="JAE18060.1"/>
    </source>
</evidence>
<reference evidence="1" key="1">
    <citation type="submission" date="2014-09" db="EMBL/GenBank/DDBJ databases">
        <authorList>
            <person name="Magalhaes I.L.F."/>
            <person name="Oliveira U."/>
            <person name="Santos F.R."/>
            <person name="Vidigal T.H.D.A."/>
            <person name="Brescovit A.D."/>
            <person name="Santos A.J."/>
        </authorList>
    </citation>
    <scope>NUCLEOTIDE SEQUENCE</scope>
    <source>
        <tissue evidence="1">Shoot tissue taken approximately 20 cm above the soil surface</tissue>
    </source>
</reference>
<dbReference type="EMBL" id="GBRH01179836">
    <property type="protein sequence ID" value="JAE18060.1"/>
    <property type="molecule type" value="Transcribed_RNA"/>
</dbReference>
<reference evidence="1" key="2">
    <citation type="journal article" date="2015" name="Data Brief">
        <title>Shoot transcriptome of the giant reed, Arundo donax.</title>
        <authorList>
            <person name="Barrero R.A."/>
            <person name="Guerrero F.D."/>
            <person name="Moolhuijzen P."/>
            <person name="Goolsby J.A."/>
            <person name="Tidwell J."/>
            <person name="Bellgard S.E."/>
            <person name="Bellgard M.I."/>
        </authorList>
    </citation>
    <scope>NUCLEOTIDE SEQUENCE</scope>
    <source>
        <tissue evidence="1">Shoot tissue taken approximately 20 cm above the soil surface</tissue>
    </source>
</reference>
<organism evidence="1">
    <name type="scientific">Arundo donax</name>
    <name type="common">Giant reed</name>
    <name type="synonym">Donax arundinaceus</name>
    <dbReference type="NCBI Taxonomy" id="35708"/>
    <lineage>
        <taxon>Eukaryota</taxon>
        <taxon>Viridiplantae</taxon>
        <taxon>Streptophyta</taxon>
        <taxon>Embryophyta</taxon>
        <taxon>Tracheophyta</taxon>
        <taxon>Spermatophyta</taxon>
        <taxon>Magnoliopsida</taxon>
        <taxon>Liliopsida</taxon>
        <taxon>Poales</taxon>
        <taxon>Poaceae</taxon>
        <taxon>PACMAD clade</taxon>
        <taxon>Arundinoideae</taxon>
        <taxon>Arundineae</taxon>
        <taxon>Arundo</taxon>
    </lineage>
</organism>
<dbReference type="AlphaFoldDB" id="A0A0A9FZ07"/>